<comment type="caution">
    <text evidence="2">The sequence shown here is derived from an EMBL/GenBank/DDBJ whole genome shotgun (WGS) entry which is preliminary data.</text>
</comment>
<feature type="region of interest" description="Disordered" evidence="1">
    <location>
        <begin position="28"/>
        <end position="56"/>
    </location>
</feature>
<organism evidence="2 3">
    <name type="scientific">Polyplax serrata</name>
    <name type="common">Common mouse louse</name>
    <dbReference type="NCBI Taxonomy" id="468196"/>
    <lineage>
        <taxon>Eukaryota</taxon>
        <taxon>Metazoa</taxon>
        <taxon>Ecdysozoa</taxon>
        <taxon>Arthropoda</taxon>
        <taxon>Hexapoda</taxon>
        <taxon>Insecta</taxon>
        <taxon>Pterygota</taxon>
        <taxon>Neoptera</taxon>
        <taxon>Paraneoptera</taxon>
        <taxon>Psocodea</taxon>
        <taxon>Troctomorpha</taxon>
        <taxon>Phthiraptera</taxon>
        <taxon>Anoplura</taxon>
        <taxon>Polyplacidae</taxon>
        <taxon>Polyplax</taxon>
    </lineage>
</organism>
<name>A0AAN8NUY3_POLSC</name>
<sequence>MKVESRRLKRKRQALDWRTTINTILETGKGRRAMRPNDNKELTTTATATAPKNRTSRKLRCSRLTCEVEFEGRKRAQIEQGNGQSKGKLTLRKLQRKIHKLRQRPTNVCVPVNNFLLSDT</sequence>
<dbReference type="AlphaFoldDB" id="A0AAN8NUY3"/>
<evidence type="ECO:0000313" key="3">
    <source>
        <dbReference type="Proteomes" id="UP001372834"/>
    </source>
</evidence>
<dbReference type="Proteomes" id="UP001372834">
    <property type="component" value="Unassembled WGS sequence"/>
</dbReference>
<evidence type="ECO:0000313" key="2">
    <source>
        <dbReference type="EMBL" id="KAK6628785.1"/>
    </source>
</evidence>
<evidence type="ECO:0000256" key="1">
    <source>
        <dbReference type="SAM" id="MobiDB-lite"/>
    </source>
</evidence>
<accession>A0AAN8NUY3</accession>
<gene>
    <name evidence="2" type="ORF">RUM43_002601</name>
</gene>
<feature type="compositionally biased region" description="Polar residues" evidence="1">
    <location>
        <begin position="42"/>
        <end position="53"/>
    </location>
</feature>
<protein>
    <submittedName>
        <fullName evidence="2">Uncharacterized protein</fullName>
    </submittedName>
</protein>
<feature type="non-terminal residue" evidence="2">
    <location>
        <position position="120"/>
    </location>
</feature>
<reference evidence="2 3" key="1">
    <citation type="submission" date="2023-10" db="EMBL/GenBank/DDBJ databases">
        <title>Genomes of two closely related lineages of the louse Polyplax serrata with different host specificities.</title>
        <authorList>
            <person name="Martinu J."/>
            <person name="Tarabai H."/>
            <person name="Stefka J."/>
            <person name="Hypsa V."/>
        </authorList>
    </citation>
    <scope>NUCLEOTIDE SEQUENCE [LARGE SCALE GENOMIC DNA]</scope>
    <source>
        <strain evidence="2">HR10_N</strain>
    </source>
</reference>
<proteinExistence type="predicted"/>
<dbReference type="EMBL" id="JAWJWE010000036">
    <property type="protein sequence ID" value="KAK6628785.1"/>
    <property type="molecule type" value="Genomic_DNA"/>
</dbReference>